<protein>
    <submittedName>
        <fullName evidence="2">Unannotated protein</fullName>
    </submittedName>
</protein>
<dbReference type="EMBL" id="CAFBLE010000014">
    <property type="protein sequence ID" value="CAB4875084.1"/>
    <property type="molecule type" value="Genomic_DNA"/>
</dbReference>
<dbReference type="EMBL" id="CAEZZC010000006">
    <property type="protein sequence ID" value="CAB4747844.1"/>
    <property type="molecule type" value="Genomic_DNA"/>
</dbReference>
<evidence type="ECO:0000313" key="2">
    <source>
        <dbReference type="EMBL" id="CAB4747844.1"/>
    </source>
</evidence>
<organism evidence="2">
    <name type="scientific">freshwater metagenome</name>
    <dbReference type="NCBI Taxonomy" id="449393"/>
    <lineage>
        <taxon>unclassified sequences</taxon>
        <taxon>metagenomes</taxon>
        <taxon>ecological metagenomes</taxon>
    </lineage>
</organism>
<accession>A0A6J6TLV5</accession>
<gene>
    <name evidence="1" type="ORF">UFOPK2289_00572</name>
    <name evidence="2" type="ORF">UFOPK2822_00617</name>
    <name evidence="3" type="ORF">UFOPK3346_01277</name>
    <name evidence="4" type="ORF">UFOPK3670_01311</name>
</gene>
<sequence length="151" mass="16886">MKLRGITLMMALTMTIGLIAPANALDQVIAGNDELAAVQTNFAPLFDAQYVRFIAIKVKLKGDTKMLKSLKVITDDFAEVQNSLNKLYVNPASETTQVREYAEEELGEFENTLYDLEKQYAKKKTITCIKGRLSKKVIAYSPVCPVGYKKK</sequence>
<evidence type="ECO:0000313" key="4">
    <source>
        <dbReference type="EMBL" id="CAB4931431.1"/>
    </source>
</evidence>
<dbReference type="EMBL" id="CAFBMV010000012">
    <property type="protein sequence ID" value="CAB4931431.1"/>
    <property type="molecule type" value="Genomic_DNA"/>
</dbReference>
<name>A0A6J6TLV5_9ZZZZ</name>
<evidence type="ECO:0000313" key="3">
    <source>
        <dbReference type="EMBL" id="CAB4875084.1"/>
    </source>
</evidence>
<proteinExistence type="predicted"/>
<reference evidence="2" key="1">
    <citation type="submission" date="2020-05" db="EMBL/GenBank/DDBJ databases">
        <authorList>
            <person name="Chiriac C."/>
            <person name="Salcher M."/>
            <person name="Ghai R."/>
            <person name="Kavagutti S V."/>
        </authorList>
    </citation>
    <scope>NUCLEOTIDE SEQUENCE</scope>
</reference>
<dbReference type="EMBL" id="CAEZWT010000011">
    <property type="protein sequence ID" value="CAB4661794.1"/>
    <property type="molecule type" value="Genomic_DNA"/>
</dbReference>
<dbReference type="AlphaFoldDB" id="A0A6J6TLV5"/>
<evidence type="ECO:0000313" key="1">
    <source>
        <dbReference type="EMBL" id="CAB4661794.1"/>
    </source>
</evidence>